<dbReference type="EMBL" id="JASPKZ010006852">
    <property type="protein sequence ID" value="KAJ9586688.1"/>
    <property type="molecule type" value="Genomic_DNA"/>
</dbReference>
<keyword evidence="3" id="KW-1185">Reference proteome</keyword>
<keyword evidence="1" id="KW-0472">Membrane</keyword>
<reference evidence="2" key="2">
    <citation type="submission" date="2023-05" db="EMBL/GenBank/DDBJ databases">
        <authorList>
            <person name="Fouks B."/>
        </authorList>
    </citation>
    <scope>NUCLEOTIDE SEQUENCE</scope>
    <source>
        <strain evidence="2">Stay&amp;Tobe</strain>
        <tissue evidence="2">Testes</tissue>
    </source>
</reference>
<accession>A0AAD7ZVP4</accession>
<dbReference type="AlphaFoldDB" id="A0AAD7ZVP4"/>
<gene>
    <name evidence="2" type="ORF">L9F63_019726</name>
</gene>
<keyword evidence="1" id="KW-0812">Transmembrane</keyword>
<name>A0AAD7ZVP4_DIPPU</name>
<feature type="transmembrane region" description="Helical" evidence="1">
    <location>
        <begin position="58"/>
        <end position="76"/>
    </location>
</feature>
<reference evidence="2" key="1">
    <citation type="journal article" date="2023" name="IScience">
        <title>Live-bearing cockroach genome reveals convergent evolutionary mechanisms linked to viviparity in insects and beyond.</title>
        <authorList>
            <person name="Fouks B."/>
            <person name="Harrison M.C."/>
            <person name="Mikhailova A.A."/>
            <person name="Marchal E."/>
            <person name="English S."/>
            <person name="Carruthers M."/>
            <person name="Jennings E.C."/>
            <person name="Chiamaka E.L."/>
            <person name="Frigard R.A."/>
            <person name="Pippel M."/>
            <person name="Attardo G.M."/>
            <person name="Benoit J.B."/>
            <person name="Bornberg-Bauer E."/>
            <person name="Tobe S.S."/>
        </authorList>
    </citation>
    <scope>NUCLEOTIDE SEQUENCE</scope>
    <source>
        <strain evidence="2">Stay&amp;Tobe</strain>
    </source>
</reference>
<comment type="caution">
    <text evidence="2">The sequence shown here is derived from an EMBL/GenBank/DDBJ whole genome shotgun (WGS) entry which is preliminary data.</text>
</comment>
<dbReference type="Proteomes" id="UP001233999">
    <property type="component" value="Unassembled WGS sequence"/>
</dbReference>
<organism evidence="2 3">
    <name type="scientific">Diploptera punctata</name>
    <name type="common">Pacific beetle cockroach</name>
    <dbReference type="NCBI Taxonomy" id="6984"/>
    <lineage>
        <taxon>Eukaryota</taxon>
        <taxon>Metazoa</taxon>
        <taxon>Ecdysozoa</taxon>
        <taxon>Arthropoda</taxon>
        <taxon>Hexapoda</taxon>
        <taxon>Insecta</taxon>
        <taxon>Pterygota</taxon>
        <taxon>Neoptera</taxon>
        <taxon>Polyneoptera</taxon>
        <taxon>Dictyoptera</taxon>
        <taxon>Blattodea</taxon>
        <taxon>Blaberoidea</taxon>
        <taxon>Blaberidae</taxon>
        <taxon>Diplopterinae</taxon>
        <taxon>Diploptera</taxon>
    </lineage>
</organism>
<feature type="non-terminal residue" evidence="2">
    <location>
        <position position="77"/>
    </location>
</feature>
<feature type="non-terminal residue" evidence="2">
    <location>
        <position position="1"/>
    </location>
</feature>
<evidence type="ECO:0000313" key="3">
    <source>
        <dbReference type="Proteomes" id="UP001233999"/>
    </source>
</evidence>
<sequence length="77" mass="8828">RKNCKAFFVATRDIAVSRVLFLHKHDCSALRQQLRLLLERLGITCVTIIKPKDSKFRLRNAGAIFGFTSLPIFAFFT</sequence>
<proteinExistence type="predicted"/>
<evidence type="ECO:0000256" key="1">
    <source>
        <dbReference type="SAM" id="Phobius"/>
    </source>
</evidence>
<keyword evidence="1" id="KW-1133">Transmembrane helix</keyword>
<evidence type="ECO:0000313" key="2">
    <source>
        <dbReference type="EMBL" id="KAJ9586688.1"/>
    </source>
</evidence>
<protein>
    <submittedName>
        <fullName evidence="2">Uncharacterized protein</fullName>
    </submittedName>
</protein>